<feature type="transmembrane region" description="Helical" evidence="5">
    <location>
        <begin position="320"/>
        <end position="341"/>
    </location>
</feature>
<dbReference type="GO" id="GO:0005886">
    <property type="term" value="C:plasma membrane"/>
    <property type="evidence" value="ECO:0007669"/>
    <property type="project" value="TreeGrafter"/>
</dbReference>
<feature type="transmembrane region" description="Helical" evidence="5">
    <location>
        <begin position="76"/>
        <end position="100"/>
    </location>
</feature>
<accession>A0A6N6MBG0</accession>
<evidence type="ECO:0000313" key="7">
    <source>
        <dbReference type="Proteomes" id="UP000435357"/>
    </source>
</evidence>
<keyword evidence="7" id="KW-1185">Reference proteome</keyword>
<keyword evidence="3 5" id="KW-1133">Transmembrane helix</keyword>
<sequence>MFKTIGPGLLYAGAAIGVSHLVQSTRAGASYGIALLGIVIVTNIIKYPFFEYGPRYAAATGNNLLDGYEKLGKWTLVLFAIITVGTMFTVQAAITVVTAGLAQEIIGVDLPAWQWSVSVLILCAVILFRDSYKLLDKVMRYIIILLTIATVTALVGAFVSPQGESSITKPAFDWQNHTDLFFLIALIGWMPAPFDISVWHSIWSIEKNKKMSKTQRVKAARTDFHVGYWGTTFLAICFMLLGAKVLYTSDVTLSSSGSEFAAQLISIYTETLGDWSYPIIGTAALTTMFSTSLTVMDGFTRVMVPLSNKLVNQKQLKHKAHYRFWLIILVLGAAQIVIFFVTNMHSLVDLATTISFVTAPIIAILNYSVINSKDVKKHLRPKLITRIISIVGILLLSGFAVYFLFLKFS</sequence>
<feature type="transmembrane region" description="Helical" evidence="5">
    <location>
        <begin position="275"/>
        <end position="299"/>
    </location>
</feature>
<feature type="transmembrane region" description="Helical" evidence="5">
    <location>
        <begin position="347"/>
        <end position="371"/>
    </location>
</feature>
<keyword evidence="4 5" id="KW-0472">Membrane</keyword>
<evidence type="ECO:0000256" key="5">
    <source>
        <dbReference type="SAM" id="Phobius"/>
    </source>
</evidence>
<comment type="caution">
    <text evidence="6">The sequence shown here is derived from an EMBL/GenBank/DDBJ whole genome shotgun (WGS) entry which is preliminary data.</text>
</comment>
<evidence type="ECO:0000256" key="3">
    <source>
        <dbReference type="ARBA" id="ARBA00022989"/>
    </source>
</evidence>
<dbReference type="GO" id="GO:0034755">
    <property type="term" value="P:iron ion transmembrane transport"/>
    <property type="evidence" value="ECO:0007669"/>
    <property type="project" value="TreeGrafter"/>
</dbReference>
<dbReference type="InterPro" id="IPR001046">
    <property type="entry name" value="NRAMP_fam"/>
</dbReference>
<evidence type="ECO:0000256" key="4">
    <source>
        <dbReference type="ARBA" id="ARBA00023136"/>
    </source>
</evidence>
<dbReference type="GO" id="GO:0005384">
    <property type="term" value="F:manganese ion transmembrane transporter activity"/>
    <property type="evidence" value="ECO:0007669"/>
    <property type="project" value="TreeGrafter"/>
</dbReference>
<feature type="transmembrane region" description="Helical" evidence="5">
    <location>
        <begin position="226"/>
        <end position="247"/>
    </location>
</feature>
<evidence type="ECO:0000313" key="6">
    <source>
        <dbReference type="EMBL" id="KAB1064556.1"/>
    </source>
</evidence>
<reference evidence="6 7" key="1">
    <citation type="submission" date="2019-09" db="EMBL/GenBank/DDBJ databases">
        <title>Genomes of Cryomorphaceae.</title>
        <authorList>
            <person name="Bowman J.P."/>
        </authorList>
    </citation>
    <scope>NUCLEOTIDE SEQUENCE [LARGE SCALE GENOMIC DNA]</scope>
    <source>
        <strain evidence="6 7">KCTC 52047</strain>
    </source>
</reference>
<dbReference type="Pfam" id="PF01566">
    <property type="entry name" value="Nramp"/>
    <property type="match status" value="1"/>
</dbReference>
<dbReference type="AlphaFoldDB" id="A0A6N6MBG0"/>
<dbReference type="Proteomes" id="UP000435357">
    <property type="component" value="Unassembled WGS sequence"/>
</dbReference>
<dbReference type="NCBIfam" id="NF037982">
    <property type="entry name" value="Nramp_1"/>
    <property type="match status" value="1"/>
</dbReference>
<dbReference type="OrthoDB" id="4858698at2"/>
<evidence type="ECO:0000256" key="2">
    <source>
        <dbReference type="ARBA" id="ARBA00022692"/>
    </source>
</evidence>
<feature type="transmembrane region" description="Helical" evidence="5">
    <location>
        <begin position="28"/>
        <end position="45"/>
    </location>
</feature>
<evidence type="ECO:0000256" key="1">
    <source>
        <dbReference type="ARBA" id="ARBA00004141"/>
    </source>
</evidence>
<dbReference type="EMBL" id="WACR01000005">
    <property type="protein sequence ID" value="KAB1064556.1"/>
    <property type="molecule type" value="Genomic_DNA"/>
</dbReference>
<proteinExistence type="predicted"/>
<feature type="transmembrane region" description="Helical" evidence="5">
    <location>
        <begin position="180"/>
        <end position="205"/>
    </location>
</feature>
<gene>
    <name evidence="6" type="ORF">F3059_07135</name>
</gene>
<dbReference type="Gene3D" id="1.20.1740.10">
    <property type="entry name" value="Amino acid/polyamine transporter I"/>
    <property type="match status" value="1"/>
</dbReference>
<protein>
    <submittedName>
        <fullName evidence="6">Divalent metal cation transporter</fullName>
    </submittedName>
</protein>
<dbReference type="PANTHER" id="PTHR11706:SF3">
    <property type="entry name" value="METAL ION TRANSPORT PROTEIN"/>
    <property type="match status" value="1"/>
</dbReference>
<dbReference type="GO" id="GO:0015086">
    <property type="term" value="F:cadmium ion transmembrane transporter activity"/>
    <property type="evidence" value="ECO:0007669"/>
    <property type="project" value="TreeGrafter"/>
</dbReference>
<comment type="subcellular location">
    <subcellularLocation>
        <location evidence="1">Membrane</location>
        <topology evidence="1">Multi-pass membrane protein</topology>
    </subcellularLocation>
</comment>
<name>A0A6N6MBG0_9FLAO</name>
<feature type="transmembrane region" description="Helical" evidence="5">
    <location>
        <begin position="141"/>
        <end position="160"/>
    </location>
</feature>
<organism evidence="6 7">
    <name type="scientific">Salibacter halophilus</name>
    <dbReference type="NCBI Taxonomy" id="1803916"/>
    <lineage>
        <taxon>Bacteria</taxon>
        <taxon>Pseudomonadati</taxon>
        <taxon>Bacteroidota</taxon>
        <taxon>Flavobacteriia</taxon>
        <taxon>Flavobacteriales</taxon>
        <taxon>Salibacteraceae</taxon>
        <taxon>Salibacter</taxon>
    </lineage>
</organism>
<keyword evidence="2 5" id="KW-0812">Transmembrane</keyword>
<dbReference type="PANTHER" id="PTHR11706">
    <property type="entry name" value="SOLUTE CARRIER PROTEIN FAMILY 11 MEMBER"/>
    <property type="match status" value="1"/>
</dbReference>
<feature type="transmembrane region" description="Helical" evidence="5">
    <location>
        <begin position="383"/>
        <end position="405"/>
    </location>
</feature>
<feature type="transmembrane region" description="Helical" evidence="5">
    <location>
        <begin position="112"/>
        <end position="129"/>
    </location>
</feature>